<dbReference type="PANTHER" id="PTHR36512">
    <property type="entry name" value="D-AMINOPEPTIDASE"/>
    <property type="match status" value="1"/>
</dbReference>
<keyword evidence="4" id="KW-1185">Reference proteome</keyword>
<dbReference type="Proteomes" id="UP000315252">
    <property type="component" value="Unassembled WGS sequence"/>
</dbReference>
<name>A0A545TM98_9PROT</name>
<dbReference type="GO" id="GO:0004177">
    <property type="term" value="F:aminopeptidase activity"/>
    <property type="evidence" value="ECO:0007669"/>
    <property type="project" value="TreeGrafter"/>
</dbReference>
<dbReference type="AlphaFoldDB" id="A0A545TM98"/>
<dbReference type="InterPro" id="IPR005321">
    <property type="entry name" value="Peptidase_S58_DmpA"/>
</dbReference>
<dbReference type="CDD" id="cd02252">
    <property type="entry name" value="nylC_like"/>
    <property type="match status" value="1"/>
</dbReference>
<evidence type="ECO:0000313" key="3">
    <source>
        <dbReference type="EMBL" id="TQV78306.1"/>
    </source>
</evidence>
<evidence type="ECO:0000256" key="1">
    <source>
        <dbReference type="ARBA" id="ARBA00007068"/>
    </source>
</evidence>
<gene>
    <name evidence="3" type="ORF">FKG95_17195</name>
</gene>
<proteinExistence type="inferred from homology"/>
<dbReference type="SUPFAM" id="SSF56266">
    <property type="entry name" value="DmpA/ArgJ-like"/>
    <property type="match status" value="1"/>
</dbReference>
<dbReference type="RefSeq" id="WP_142897640.1">
    <property type="nucleotide sequence ID" value="NZ_ML660057.1"/>
</dbReference>
<dbReference type="EMBL" id="VHSH01000006">
    <property type="protein sequence ID" value="TQV78306.1"/>
    <property type="molecule type" value="Genomic_DNA"/>
</dbReference>
<dbReference type="Gene3D" id="3.60.70.12">
    <property type="entry name" value="L-amino peptidase D-ALA esterase/amidase"/>
    <property type="match status" value="1"/>
</dbReference>
<organism evidence="3 4">
    <name type="scientific">Denitrobaculum tricleocarpae</name>
    <dbReference type="NCBI Taxonomy" id="2591009"/>
    <lineage>
        <taxon>Bacteria</taxon>
        <taxon>Pseudomonadati</taxon>
        <taxon>Pseudomonadota</taxon>
        <taxon>Alphaproteobacteria</taxon>
        <taxon>Rhodospirillales</taxon>
        <taxon>Rhodospirillaceae</taxon>
        <taxon>Denitrobaculum</taxon>
    </lineage>
</organism>
<comment type="similarity">
    <text evidence="1">Belongs to the peptidase S58 family.</text>
</comment>
<dbReference type="PANTHER" id="PTHR36512:SF3">
    <property type="entry name" value="BLR5678 PROTEIN"/>
    <property type="match status" value="1"/>
</dbReference>
<evidence type="ECO:0000313" key="4">
    <source>
        <dbReference type="Proteomes" id="UP000315252"/>
    </source>
</evidence>
<sequence>MVKSREAGPGPVGPSNAITDVPGLKVGNAGDFGLRSGVTVILPDRPAVAAVDARGGGTGTRETVLLDPSATVERVDAIVLSGGSAFGLDAASGVTGWLAEQGRGFRIKEAVVPIVPAAILFDLQNGGDKDWGRMAPYHQLGKDAAAVASIDFALGNAGAGIGAAAGDLKGGLGSASVLMGTGVTVGALAAVNPVGSVVMPGTAHFWAWPFERDGEFGGSPPSPKPLTWDQNYSFPQGTAGQNTTLVAVATDAVLTKAQAQRVAVMAQDGLARAIRPVHTPLDGDVVFVLSTGRIALKDSISELATIGMLAADTVARAIARGVYEAESLGETLSYRERFSK</sequence>
<comment type="caution">
    <text evidence="3">The sequence shown here is derived from an EMBL/GenBank/DDBJ whole genome shotgun (WGS) entry which is preliminary data.</text>
</comment>
<dbReference type="OrthoDB" id="9770388at2"/>
<accession>A0A545TM98</accession>
<feature type="region of interest" description="Disordered" evidence="2">
    <location>
        <begin position="1"/>
        <end position="20"/>
    </location>
</feature>
<dbReference type="InterPro" id="IPR016117">
    <property type="entry name" value="ArgJ-like_dom_sf"/>
</dbReference>
<protein>
    <submittedName>
        <fullName evidence="3">P1 family peptidase</fullName>
    </submittedName>
</protein>
<evidence type="ECO:0000256" key="2">
    <source>
        <dbReference type="SAM" id="MobiDB-lite"/>
    </source>
</evidence>
<reference evidence="3 4" key="1">
    <citation type="submission" date="2019-06" db="EMBL/GenBank/DDBJ databases">
        <title>Whole genome sequence for Rhodospirillaceae sp. R148.</title>
        <authorList>
            <person name="Wang G."/>
        </authorList>
    </citation>
    <scope>NUCLEOTIDE SEQUENCE [LARGE SCALE GENOMIC DNA]</scope>
    <source>
        <strain evidence="3 4">R148</strain>
    </source>
</reference>
<dbReference type="Pfam" id="PF03576">
    <property type="entry name" value="Peptidase_S58"/>
    <property type="match status" value="1"/>
</dbReference>